<proteinExistence type="predicted"/>
<feature type="region of interest" description="Disordered" evidence="1">
    <location>
        <begin position="106"/>
        <end position="133"/>
    </location>
</feature>
<evidence type="ECO:0000313" key="2">
    <source>
        <dbReference type="EMBL" id="TGZ76500.1"/>
    </source>
</evidence>
<feature type="compositionally biased region" description="Polar residues" evidence="1">
    <location>
        <begin position="106"/>
        <end position="121"/>
    </location>
</feature>
<gene>
    <name evidence="2" type="ORF">EX30DRAFT_367362</name>
</gene>
<reference evidence="2 3" key="1">
    <citation type="submission" date="2019-04" db="EMBL/GenBank/DDBJ databases">
        <title>Comparative genomics and transcriptomics to analyze fruiting body development in filamentous ascomycetes.</title>
        <authorList>
            <consortium name="DOE Joint Genome Institute"/>
            <person name="Lutkenhaus R."/>
            <person name="Traeger S."/>
            <person name="Breuer J."/>
            <person name="Kuo A."/>
            <person name="Lipzen A."/>
            <person name="Pangilinan J."/>
            <person name="Dilworth D."/>
            <person name="Sandor L."/>
            <person name="Poggeler S."/>
            <person name="Barry K."/>
            <person name="Grigoriev I.V."/>
            <person name="Nowrousian M."/>
        </authorList>
    </citation>
    <scope>NUCLEOTIDE SEQUENCE [LARGE SCALE GENOMIC DNA]</scope>
    <source>
        <strain evidence="2 3">CBS 389.68</strain>
    </source>
</reference>
<name>A0A4S2MHZ5_9PEZI</name>
<sequence>MTSCYYLGIQPLALWASPFWKPLAFYPGPLPAKAVCLWPPPVSVPALIDLHASGTPAALSLDRCAPGPLISRLPSPLPVTGSVPHIIKPIAENTRDIISREIENTCNSTQPQHSPSPNNFQGKVKLTSYDPPS</sequence>
<keyword evidence="3" id="KW-1185">Reference proteome</keyword>
<dbReference type="InParanoid" id="A0A4S2MHZ5"/>
<organism evidence="2 3">
    <name type="scientific">Ascodesmis nigricans</name>
    <dbReference type="NCBI Taxonomy" id="341454"/>
    <lineage>
        <taxon>Eukaryota</taxon>
        <taxon>Fungi</taxon>
        <taxon>Dikarya</taxon>
        <taxon>Ascomycota</taxon>
        <taxon>Pezizomycotina</taxon>
        <taxon>Pezizomycetes</taxon>
        <taxon>Pezizales</taxon>
        <taxon>Ascodesmidaceae</taxon>
        <taxon>Ascodesmis</taxon>
    </lineage>
</organism>
<protein>
    <submittedName>
        <fullName evidence="2">Uncharacterized protein</fullName>
    </submittedName>
</protein>
<dbReference type="Proteomes" id="UP000298138">
    <property type="component" value="Unassembled WGS sequence"/>
</dbReference>
<evidence type="ECO:0000313" key="3">
    <source>
        <dbReference type="Proteomes" id="UP000298138"/>
    </source>
</evidence>
<evidence type="ECO:0000256" key="1">
    <source>
        <dbReference type="SAM" id="MobiDB-lite"/>
    </source>
</evidence>
<dbReference type="EMBL" id="ML220176">
    <property type="protein sequence ID" value="TGZ76500.1"/>
    <property type="molecule type" value="Genomic_DNA"/>
</dbReference>
<dbReference type="AlphaFoldDB" id="A0A4S2MHZ5"/>
<accession>A0A4S2MHZ5</accession>